<keyword evidence="4" id="KW-0812">Transmembrane</keyword>
<proteinExistence type="predicted"/>
<evidence type="ECO:0000256" key="7">
    <source>
        <dbReference type="ARBA" id="ARBA00022777"/>
    </source>
</evidence>
<evidence type="ECO:0000313" key="17">
    <source>
        <dbReference type="Proteomes" id="UP000734854"/>
    </source>
</evidence>
<dbReference type="PANTHER" id="PTHR46008:SF62">
    <property type="entry name" value="PROTEIN KINASE DOMAIN-CONTAINING PROTEIN"/>
    <property type="match status" value="1"/>
</dbReference>
<dbReference type="InterPro" id="IPR017441">
    <property type="entry name" value="Protein_kinase_ATP_BS"/>
</dbReference>
<evidence type="ECO:0000256" key="4">
    <source>
        <dbReference type="ARBA" id="ARBA00022692"/>
    </source>
</evidence>
<comment type="caution">
    <text evidence="16">The sequence shown here is derived from an EMBL/GenBank/DDBJ whole genome shotgun (WGS) entry which is preliminary data.</text>
</comment>
<keyword evidence="7" id="KW-0418">Kinase</keyword>
<dbReference type="GO" id="GO:0005524">
    <property type="term" value="F:ATP binding"/>
    <property type="evidence" value="ECO:0007669"/>
    <property type="project" value="UniProtKB-UniRule"/>
</dbReference>
<keyword evidence="3" id="KW-0808">Transferase</keyword>
<evidence type="ECO:0000256" key="9">
    <source>
        <dbReference type="ARBA" id="ARBA00022989"/>
    </source>
</evidence>
<evidence type="ECO:0000256" key="1">
    <source>
        <dbReference type="ARBA" id="ARBA00004167"/>
    </source>
</evidence>
<dbReference type="AlphaFoldDB" id="A0A8J5GZR4"/>
<keyword evidence="2" id="KW-0723">Serine/threonine-protein kinase</keyword>
<keyword evidence="17" id="KW-1185">Reference proteome</keyword>
<dbReference type="PANTHER" id="PTHR46008">
    <property type="entry name" value="LEAF RUST 10 DISEASE-RESISTANCE LOCUS RECEPTOR-LIKE PROTEIN KINASE-LIKE 1.4"/>
    <property type="match status" value="1"/>
</dbReference>
<evidence type="ECO:0000256" key="12">
    <source>
        <dbReference type="PROSITE-ProRule" id="PRU10141"/>
    </source>
</evidence>
<evidence type="ECO:0000256" key="10">
    <source>
        <dbReference type="ARBA" id="ARBA00023136"/>
    </source>
</evidence>
<protein>
    <recommendedName>
        <fullName evidence="15">Protein kinase domain-containing protein</fullName>
    </recommendedName>
</protein>
<keyword evidence="5 14" id="KW-0732">Signal</keyword>
<dbReference type="GO" id="GO:0004674">
    <property type="term" value="F:protein serine/threonine kinase activity"/>
    <property type="evidence" value="ECO:0007669"/>
    <property type="project" value="UniProtKB-KW"/>
</dbReference>
<feature type="region of interest" description="Disordered" evidence="13">
    <location>
        <begin position="659"/>
        <end position="678"/>
    </location>
</feature>
<evidence type="ECO:0000256" key="14">
    <source>
        <dbReference type="SAM" id="SignalP"/>
    </source>
</evidence>
<keyword evidence="8 12" id="KW-0067">ATP-binding</keyword>
<keyword evidence="9" id="KW-1133">Transmembrane helix</keyword>
<dbReference type="PROSITE" id="PS00108">
    <property type="entry name" value="PROTEIN_KINASE_ST"/>
    <property type="match status" value="1"/>
</dbReference>
<evidence type="ECO:0000259" key="15">
    <source>
        <dbReference type="PROSITE" id="PS50011"/>
    </source>
</evidence>
<dbReference type="SUPFAM" id="SSF56112">
    <property type="entry name" value="Protein kinase-like (PK-like)"/>
    <property type="match status" value="1"/>
</dbReference>
<feature type="chain" id="PRO_5035290353" description="Protein kinase domain-containing protein" evidence="14">
    <location>
        <begin position="21"/>
        <end position="678"/>
    </location>
</feature>
<evidence type="ECO:0000256" key="8">
    <source>
        <dbReference type="ARBA" id="ARBA00022840"/>
    </source>
</evidence>
<feature type="binding site" evidence="12">
    <location>
        <position position="343"/>
    </location>
    <ligand>
        <name>ATP</name>
        <dbReference type="ChEBI" id="CHEBI:30616"/>
    </ligand>
</feature>
<keyword evidence="11" id="KW-0325">Glycoprotein</keyword>
<comment type="subcellular location">
    <subcellularLocation>
        <location evidence="1">Membrane</location>
        <topology evidence="1">Single-pass membrane protein</topology>
    </subcellularLocation>
</comment>
<dbReference type="Pfam" id="PF00069">
    <property type="entry name" value="Pkinase"/>
    <property type="match status" value="1"/>
</dbReference>
<evidence type="ECO:0000256" key="13">
    <source>
        <dbReference type="SAM" id="MobiDB-lite"/>
    </source>
</evidence>
<keyword evidence="10" id="KW-0472">Membrane</keyword>
<dbReference type="InterPro" id="IPR008271">
    <property type="entry name" value="Ser/Thr_kinase_AS"/>
</dbReference>
<dbReference type="SMART" id="SM00220">
    <property type="entry name" value="S_TKc"/>
    <property type="match status" value="1"/>
</dbReference>
<organism evidence="16 17">
    <name type="scientific">Zingiber officinale</name>
    <name type="common">Ginger</name>
    <name type="synonym">Amomum zingiber</name>
    <dbReference type="NCBI Taxonomy" id="94328"/>
    <lineage>
        <taxon>Eukaryota</taxon>
        <taxon>Viridiplantae</taxon>
        <taxon>Streptophyta</taxon>
        <taxon>Embryophyta</taxon>
        <taxon>Tracheophyta</taxon>
        <taxon>Spermatophyta</taxon>
        <taxon>Magnoliopsida</taxon>
        <taxon>Liliopsida</taxon>
        <taxon>Zingiberales</taxon>
        <taxon>Zingiberaceae</taxon>
        <taxon>Zingiber</taxon>
    </lineage>
</organism>
<dbReference type="Gene3D" id="3.30.200.20">
    <property type="entry name" value="Phosphorylase Kinase, domain 1"/>
    <property type="match status" value="1"/>
</dbReference>
<dbReference type="EMBL" id="JACMSC010000006">
    <property type="protein sequence ID" value="KAG6517676.1"/>
    <property type="molecule type" value="Genomic_DNA"/>
</dbReference>
<name>A0A8J5GZR4_ZINOF</name>
<feature type="domain" description="Protein kinase" evidence="15">
    <location>
        <begin position="314"/>
        <end position="598"/>
    </location>
</feature>
<reference evidence="16 17" key="1">
    <citation type="submission" date="2020-08" db="EMBL/GenBank/DDBJ databases">
        <title>Plant Genome Project.</title>
        <authorList>
            <person name="Zhang R.-G."/>
        </authorList>
    </citation>
    <scope>NUCLEOTIDE SEQUENCE [LARGE SCALE GENOMIC DNA]</scope>
    <source>
        <tissue evidence="16">Rhizome</tissue>
    </source>
</reference>
<dbReference type="Proteomes" id="UP000734854">
    <property type="component" value="Unassembled WGS sequence"/>
</dbReference>
<gene>
    <name evidence="16" type="ORF">ZIOFF_021073</name>
</gene>
<dbReference type="PROSITE" id="PS50011">
    <property type="entry name" value="PROTEIN_KINASE_DOM"/>
    <property type="match status" value="1"/>
</dbReference>
<dbReference type="FunFam" id="1.10.510.10:FF:000161">
    <property type="entry name" value="Wall-associated receptor kinase-like 20"/>
    <property type="match status" value="1"/>
</dbReference>
<evidence type="ECO:0000256" key="3">
    <source>
        <dbReference type="ARBA" id="ARBA00022679"/>
    </source>
</evidence>
<keyword evidence="6 12" id="KW-0547">Nucleotide-binding</keyword>
<accession>A0A8J5GZR4</accession>
<dbReference type="GO" id="GO:0005886">
    <property type="term" value="C:plasma membrane"/>
    <property type="evidence" value="ECO:0007669"/>
    <property type="project" value="UniProtKB-ARBA"/>
</dbReference>
<dbReference type="InterPro" id="IPR000719">
    <property type="entry name" value="Prot_kinase_dom"/>
</dbReference>
<evidence type="ECO:0000256" key="11">
    <source>
        <dbReference type="ARBA" id="ARBA00023180"/>
    </source>
</evidence>
<dbReference type="InterPro" id="IPR011009">
    <property type="entry name" value="Kinase-like_dom_sf"/>
</dbReference>
<evidence type="ECO:0000256" key="2">
    <source>
        <dbReference type="ARBA" id="ARBA00022527"/>
    </source>
</evidence>
<evidence type="ECO:0000313" key="16">
    <source>
        <dbReference type="EMBL" id="KAG6517676.1"/>
    </source>
</evidence>
<dbReference type="PROSITE" id="PS00107">
    <property type="entry name" value="PROTEIN_KINASE_ATP"/>
    <property type="match status" value="1"/>
</dbReference>
<evidence type="ECO:0000256" key="5">
    <source>
        <dbReference type="ARBA" id="ARBA00022729"/>
    </source>
</evidence>
<dbReference type="Gene3D" id="1.10.510.10">
    <property type="entry name" value="Transferase(Phosphotransferase) domain 1"/>
    <property type="match status" value="1"/>
</dbReference>
<feature type="signal peptide" evidence="14">
    <location>
        <begin position="1"/>
        <end position="20"/>
    </location>
</feature>
<evidence type="ECO:0000256" key="6">
    <source>
        <dbReference type="ARBA" id="ARBA00022741"/>
    </source>
</evidence>
<sequence>MPSLFAVLLFFFGLLGLASAEGCNQTCGSYTAPYPFGFSDGCSIRLNCSDSAASPFLIGEFAGRNLTQDAIWVDVPRSCSRPVSAARSLIGPNFALTNRTALLLRNCTRWDSGGSCRAESVLIDDSCGRYENTTCFLNATHDIMKDVNASSCGVFFVSGVTYGSPVMSVEFNTAELAWWLPGPCLCSSDASSESVRVQGPSSSACRCRCREGFQGDGFVEGKGCQRGVSNSNPKCNPTKFVTGDCGGSTSKYRTLIGGIAGASTTAALVLVCCWLRRRTSLTRKRESMRRFFSEASRTVPLYSYKDIEKATDGFSPDRILGTGAYGTVYSGYLGSTGRQVAVKRIKNRDGDTVEQVMNEIKLLSSVSHPNLVILLGCCVEQSHEGLILVYEYMACGTLAQHLQRERGSHLPWTVRLDIAVDTAKAIAYLHSAVRPPIFHRDIKSSNILLDSAFHSKVADFGLSRMGLADSTTFHSHISTAPQGTPGYVDPQYHQNCHLSDKSDVYSFGVVLMEIITGMKAVDLGRPQNEVNLAALAVDRIRRGRVDEILDPFLEPHRDAWTLASVHKVAELAFRCLAFHRDMRPSMTEVVDELEQIKLSGWAPTEDLTFLSTASSFCSSPASSMAERTSQASCKTRRLVLVKSTVDEVNVESPMSVQDPWLSEQGSPSAHSLLGNVIR</sequence>